<name>A0A0R2FKW3_9LACO</name>
<protein>
    <submittedName>
        <fullName evidence="1">Uncharacterized protein</fullName>
    </submittedName>
</protein>
<dbReference type="AlphaFoldDB" id="A0A0R2FKW3"/>
<accession>A0A0R2FKW3</accession>
<dbReference type="RefSeq" id="WP_054734873.1">
    <property type="nucleotide sequence ID" value="NZ_AYZM01000079.1"/>
</dbReference>
<keyword evidence="2" id="KW-1185">Reference proteome</keyword>
<sequence>MNAKWVVGIIAGIIGLGAIQIIHTTARAEAGYAVTTKTVRVGQITVPKNTRVSVASQVTHNGQRYARVEMQRLRYQLRRQTSRRYLTVPMQDLKASRRVATDQFSQLKQRRVNYDTTQPVINVTTDGRVEMYRDGSVDNQAPVASAQVTKSWRSGQTTVLTLKTSLARLTTAHTNQLKLRANGAVANGTYDSYAVGPQRQIYYVWTGLS</sequence>
<reference evidence="1 2" key="1">
    <citation type="journal article" date="2015" name="Genome Announc.">
        <title>Expanding the biotechnology potential of lactobacilli through comparative genomics of 213 strains and associated genera.</title>
        <authorList>
            <person name="Sun Z."/>
            <person name="Harris H.M."/>
            <person name="McCann A."/>
            <person name="Guo C."/>
            <person name="Argimon S."/>
            <person name="Zhang W."/>
            <person name="Yang X."/>
            <person name="Jeffery I.B."/>
            <person name="Cooney J.C."/>
            <person name="Kagawa T.F."/>
            <person name="Liu W."/>
            <person name="Song Y."/>
            <person name="Salvetti E."/>
            <person name="Wrobel A."/>
            <person name="Rasinkangas P."/>
            <person name="Parkhill J."/>
            <person name="Rea M.C."/>
            <person name="O'Sullivan O."/>
            <person name="Ritari J."/>
            <person name="Douillard F.P."/>
            <person name="Paul Ross R."/>
            <person name="Yang R."/>
            <person name="Briner A.E."/>
            <person name="Felis G.E."/>
            <person name="de Vos W.M."/>
            <person name="Barrangou R."/>
            <person name="Klaenhammer T.R."/>
            <person name="Caufield P.W."/>
            <person name="Cui Y."/>
            <person name="Zhang H."/>
            <person name="O'Toole P.W."/>
        </authorList>
    </citation>
    <scope>NUCLEOTIDE SEQUENCE [LARGE SCALE GENOMIC DNA]</scope>
    <source>
        <strain evidence="1 2">DSM 23365</strain>
    </source>
</reference>
<dbReference type="Proteomes" id="UP000051442">
    <property type="component" value="Unassembled WGS sequence"/>
</dbReference>
<proteinExistence type="predicted"/>
<organism evidence="1 2">
    <name type="scientific">Secundilactobacillus similis DSM 23365 = JCM 2765</name>
    <dbReference type="NCBI Taxonomy" id="1423804"/>
    <lineage>
        <taxon>Bacteria</taxon>
        <taxon>Bacillati</taxon>
        <taxon>Bacillota</taxon>
        <taxon>Bacilli</taxon>
        <taxon>Lactobacillales</taxon>
        <taxon>Lactobacillaceae</taxon>
        <taxon>Secundilactobacillus</taxon>
    </lineage>
</organism>
<dbReference type="EMBL" id="AYZM01000079">
    <property type="protein sequence ID" value="KRN25021.1"/>
    <property type="molecule type" value="Genomic_DNA"/>
</dbReference>
<comment type="caution">
    <text evidence="1">The sequence shown here is derived from an EMBL/GenBank/DDBJ whole genome shotgun (WGS) entry which is preliminary data.</text>
</comment>
<evidence type="ECO:0000313" key="2">
    <source>
        <dbReference type="Proteomes" id="UP000051442"/>
    </source>
</evidence>
<dbReference type="PATRIC" id="fig|1423804.4.peg.532"/>
<gene>
    <name evidence="1" type="ORF">FD14_GL000495</name>
</gene>
<evidence type="ECO:0000313" key="1">
    <source>
        <dbReference type="EMBL" id="KRN25021.1"/>
    </source>
</evidence>